<dbReference type="Gene3D" id="3.50.50.60">
    <property type="entry name" value="FAD/NAD(P)-binding domain"/>
    <property type="match status" value="2"/>
</dbReference>
<evidence type="ECO:0000256" key="2">
    <source>
        <dbReference type="ARBA" id="ARBA00022630"/>
    </source>
</evidence>
<dbReference type="InterPro" id="IPR050346">
    <property type="entry name" value="FMO-like"/>
</dbReference>
<dbReference type="Proteomes" id="UP000092666">
    <property type="component" value="Unassembled WGS sequence"/>
</dbReference>
<dbReference type="STRING" id="1296120.A0A1B9GTY7"/>
<organism evidence="7 8">
    <name type="scientific">Kwoniella heveanensis BCC8398</name>
    <dbReference type="NCBI Taxonomy" id="1296120"/>
    <lineage>
        <taxon>Eukaryota</taxon>
        <taxon>Fungi</taxon>
        <taxon>Dikarya</taxon>
        <taxon>Basidiomycota</taxon>
        <taxon>Agaricomycotina</taxon>
        <taxon>Tremellomycetes</taxon>
        <taxon>Tremellales</taxon>
        <taxon>Cryptococcaceae</taxon>
        <taxon>Kwoniella</taxon>
    </lineage>
</organism>
<feature type="region of interest" description="Disordered" evidence="6">
    <location>
        <begin position="57"/>
        <end position="86"/>
    </location>
</feature>
<evidence type="ECO:0000313" key="8">
    <source>
        <dbReference type="Proteomes" id="UP000092666"/>
    </source>
</evidence>
<dbReference type="InterPro" id="IPR000960">
    <property type="entry name" value="Flavin_mOase"/>
</dbReference>
<keyword evidence="4" id="KW-0521">NADP</keyword>
<proteinExistence type="inferred from homology"/>
<evidence type="ECO:0000256" key="6">
    <source>
        <dbReference type="SAM" id="MobiDB-lite"/>
    </source>
</evidence>
<reference evidence="8" key="2">
    <citation type="submission" date="2013-12" db="EMBL/GenBank/DDBJ databases">
        <title>Evolution of pathogenesis and genome organization in the Tremellales.</title>
        <authorList>
            <person name="Cuomo C."/>
            <person name="Litvintseva A."/>
            <person name="Heitman J."/>
            <person name="Chen Y."/>
            <person name="Sun S."/>
            <person name="Springer D."/>
            <person name="Dromer F."/>
            <person name="Young S."/>
            <person name="Zeng Q."/>
            <person name="Chapman S."/>
            <person name="Gujja S."/>
            <person name="Saif S."/>
            <person name="Birren B."/>
        </authorList>
    </citation>
    <scope>NUCLEOTIDE SEQUENCE [LARGE SCALE GENOMIC DNA]</scope>
    <source>
        <strain evidence="8">BCC8398</strain>
    </source>
</reference>
<protein>
    <recommendedName>
        <fullName evidence="9">Dimethylaniline monooxygenase</fullName>
    </recommendedName>
</protein>
<evidence type="ECO:0000256" key="3">
    <source>
        <dbReference type="ARBA" id="ARBA00022827"/>
    </source>
</evidence>
<dbReference type="PANTHER" id="PTHR23023">
    <property type="entry name" value="DIMETHYLANILINE MONOOXYGENASE"/>
    <property type="match status" value="1"/>
</dbReference>
<dbReference type="PRINTS" id="PR00419">
    <property type="entry name" value="ADXRDTASE"/>
</dbReference>
<dbReference type="Pfam" id="PF13450">
    <property type="entry name" value="NAD_binding_8"/>
    <property type="match status" value="1"/>
</dbReference>
<dbReference type="OrthoDB" id="66881at2759"/>
<dbReference type="AlphaFoldDB" id="A0A1B9GTY7"/>
<dbReference type="EMBL" id="KV700124">
    <property type="protein sequence ID" value="OCF34519.1"/>
    <property type="molecule type" value="Genomic_DNA"/>
</dbReference>
<reference evidence="7 8" key="1">
    <citation type="submission" date="2013-07" db="EMBL/GenBank/DDBJ databases">
        <title>The Genome Sequence of Cryptococcus heveanensis BCC8398.</title>
        <authorList>
            <consortium name="The Broad Institute Genome Sequencing Platform"/>
            <person name="Cuomo C."/>
            <person name="Litvintseva A."/>
            <person name="Chen Y."/>
            <person name="Heitman J."/>
            <person name="Sun S."/>
            <person name="Springer D."/>
            <person name="Dromer F."/>
            <person name="Young S.K."/>
            <person name="Zeng Q."/>
            <person name="Gargeya S."/>
            <person name="Fitzgerald M."/>
            <person name="Abouelleil A."/>
            <person name="Alvarado L."/>
            <person name="Berlin A.M."/>
            <person name="Chapman S.B."/>
            <person name="Dewar J."/>
            <person name="Goldberg J."/>
            <person name="Griggs A."/>
            <person name="Gujja S."/>
            <person name="Hansen M."/>
            <person name="Howarth C."/>
            <person name="Imamovic A."/>
            <person name="Larimer J."/>
            <person name="McCowan C."/>
            <person name="Murphy C."/>
            <person name="Pearson M."/>
            <person name="Priest M."/>
            <person name="Roberts A."/>
            <person name="Saif S."/>
            <person name="Shea T."/>
            <person name="Sykes S."/>
            <person name="Wortman J."/>
            <person name="Nusbaum C."/>
            <person name="Birren B."/>
        </authorList>
    </citation>
    <scope>NUCLEOTIDE SEQUENCE [LARGE SCALE GENOMIC DNA]</scope>
    <source>
        <strain evidence="7 8">BCC8398</strain>
    </source>
</reference>
<name>A0A1B9GTY7_9TREE</name>
<dbReference type="GO" id="GO:0004499">
    <property type="term" value="F:N,N-dimethylaniline monooxygenase activity"/>
    <property type="evidence" value="ECO:0007669"/>
    <property type="project" value="InterPro"/>
</dbReference>
<sequence>MSEYYQFLRPIKKVAIIGGGPSGVPAARQLRDAGLDVTVFERQSEVGGVWNWRGTTAGPLAVPTPPPSSGAFTPTWGSDGETDDADRRKRNLFNPPNPCYWNLTNNVPTKTLAFKDFPYPPETLDCVPHWELAGYVHKYWEAFNLQSVTQLNTRVENAFKREDGLWELRLRKLEELTKDRVRETSRTETFDAVIVATGHYNAPLIPEIPGAAEWFKQWPEAILHSQGYRRPETYAGKTVLIVGAGTSGMNIARDLSDHADKILISARISSSAPAGYQAFRQAQRSRGTDKTVDLEEIREFRPPVPGRQVHDGEIEFADGRVVKGIDHIIFCTGYQYSYPFLSQYHRDPGAAATGQGLEPLVTCGDQVLNLYRDVFYIPDPTLTFIGISVNTSSFSFFEYQSISIARVFTDKARLPTQAQQRKALADVVAKKGKGKFRHFMGQDGEREYVRDTVEWINKDAEWSGAPKIEGHSAEWLHESDQIAVKIAAKYGVMPDGLADLGGNLTEAERAKQVEIVKNETNIEGPVECGVHLNGNSIAVAA</sequence>
<dbReference type="PIRSF" id="PIRSF000332">
    <property type="entry name" value="FMO"/>
    <property type="match status" value="1"/>
</dbReference>
<evidence type="ECO:0000256" key="1">
    <source>
        <dbReference type="ARBA" id="ARBA00009183"/>
    </source>
</evidence>
<evidence type="ECO:0000313" key="7">
    <source>
        <dbReference type="EMBL" id="OCF34519.1"/>
    </source>
</evidence>
<evidence type="ECO:0000256" key="5">
    <source>
        <dbReference type="ARBA" id="ARBA00023002"/>
    </source>
</evidence>
<dbReference type="Pfam" id="PF00743">
    <property type="entry name" value="FMO-like"/>
    <property type="match status" value="2"/>
</dbReference>
<dbReference type="InterPro" id="IPR020946">
    <property type="entry name" value="Flavin_mOase-like"/>
</dbReference>
<dbReference type="GO" id="GO:0050660">
    <property type="term" value="F:flavin adenine dinucleotide binding"/>
    <property type="evidence" value="ECO:0007669"/>
    <property type="project" value="InterPro"/>
</dbReference>
<keyword evidence="2" id="KW-0285">Flavoprotein</keyword>
<dbReference type="SUPFAM" id="SSF51905">
    <property type="entry name" value="FAD/NAD(P)-binding domain"/>
    <property type="match status" value="2"/>
</dbReference>
<keyword evidence="5" id="KW-0560">Oxidoreductase</keyword>
<dbReference type="GO" id="GO:0050661">
    <property type="term" value="F:NADP binding"/>
    <property type="evidence" value="ECO:0007669"/>
    <property type="project" value="InterPro"/>
</dbReference>
<evidence type="ECO:0000256" key="4">
    <source>
        <dbReference type="ARBA" id="ARBA00022857"/>
    </source>
</evidence>
<dbReference type="InterPro" id="IPR036188">
    <property type="entry name" value="FAD/NAD-bd_sf"/>
</dbReference>
<comment type="similarity">
    <text evidence="1">Belongs to the FMO family.</text>
</comment>
<gene>
    <name evidence="7" type="ORF">I316_03560</name>
</gene>
<accession>A0A1B9GTY7</accession>
<keyword evidence="8" id="KW-1185">Reference proteome</keyword>
<keyword evidence="3" id="KW-0274">FAD</keyword>
<evidence type="ECO:0008006" key="9">
    <source>
        <dbReference type="Google" id="ProtNLM"/>
    </source>
</evidence>